<protein>
    <submittedName>
        <fullName evidence="6">ATP-binding cassette domain-containing protein</fullName>
    </submittedName>
</protein>
<name>A0A369Z1N0_HAEPA</name>
<dbReference type="PANTHER" id="PTHR43553">
    <property type="entry name" value="HEAVY METAL TRANSPORTER"/>
    <property type="match status" value="1"/>
</dbReference>
<comment type="similarity">
    <text evidence="1">Belongs to the ABC transporter superfamily.</text>
</comment>
<dbReference type="InterPro" id="IPR003593">
    <property type="entry name" value="AAA+_ATPase"/>
</dbReference>
<dbReference type="SMART" id="SM00382">
    <property type="entry name" value="AAA"/>
    <property type="match status" value="1"/>
</dbReference>
<reference evidence="6 7" key="1">
    <citation type="submission" date="2018-05" db="EMBL/GenBank/DDBJ databases">
        <title>Draft Genome Sequences for a Diverse set of 7 Haemophilus Species.</title>
        <authorList>
            <person name="Nichols M."/>
            <person name="Topaz N."/>
            <person name="Wang X."/>
            <person name="Wang X."/>
            <person name="Boxrud D."/>
        </authorList>
    </citation>
    <scope>NUCLEOTIDE SEQUENCE [LARGE SCALE GENOMIC DNA]</scope>
    <source>
        <strain evidence="6 7">C2008001710</strain>
    </source>
</reference>
<dbReference type="InterPro" id="IPR050095">
    <property type="entry name" value="ECF_ABC_transporter_ATP-bd"/>
</dbReference>
<dbReference type="CDD" id="cd03225">
    <property type="entry name" value="ABC_cobalt_CbiO_domain1"/>
    <property type="match status" value="1"/>
</dbReference>
<organism evidence="6 7">
    <name type="scientific">Haemophilus parainfluenzae</name>
    <dbReference type="NCBI Taxonomy" id="729"/>
    <lineage>
        <taxon>Bacteria</taxon>
        <taxon>Pseudomonadati</taxon>
        <taxon>Pseudomonadota</taxon>
        <taxon>Gammaproteobacteria</taxon>
        <taxon>Pasteurellales</taxon>
        <taxon>Pasteurellaceae</taxon>
        <taxon>Haemophilus</taxon>
    </lineage>
</organism>
<evidence type="ECO:0000313" key="7">
    <source>
        <dbReference type="Proteomes" id="UP000253910"/>
    </source>
</evidence>
<sequence length="213" mass="23732">MNVLEVKQLQIMRDQRVIIDNLSFELPEGHRLFLQGDIGCGKSTLLHCLLGFIPYQHGEVRWFDRTCHQEKDFVPLRGKIGICFQHAGDQLFGPTVLDDVAFGPLNQGLNRDEAYQIALQQLERLNIVGLKDRSVNTLSGGEQNFTALAGVLAMQPRVLLLDEPTNGLDVKNIAKLTALLRELQLPMLIASHDLRFSETLADSCLSLATDNNG</sequence>
<dbReference type="EMBL" id="QEPW01000010">
    <property type="protein sequence ID" value="RDE90677.1"/>
    <property type="molecule type" value="Genomic_DNA"/>
</dbReference>
<dbReference type="InterPro" id="IPR015856">
    <property type="entry name" value="ABC_transpr_CbiO/EcfA_su"/>
</dbReference>
<dbReference type="RefSeq" id="WP_054418882.1">
    <property type="nucleotide sequence ID" value="NZ_LFXN01000003.1"/>
</dbReference>
<evidence type="ECO:0000256" key="1">
    <source>
        <dbReference type="ARBA" id="ARBA00005417"/>
    </source>
</evidence>
<dbReference type="Pfam" id="PF00005">
    <property type="entry name" value="ABC_tran"/>
    <property type="match status" value="1"/>
</dbReference>
<evidence type="ECO:0000313" key="6">
    <source>
        <dbReference type="EMBL" id="RDE90677.1"/>
    </source>
</evidence>
<dbReference type="AlphaFoldDB" id="A0A369Z1N0"/>
<evidence type="ECO:0000256" key="4">
    <source>
        <dbReference type="ARBA" id="ARBA00022840"/>
    </source>
</evidence>
<dbReference type="Proteomes" id="UP000253910">
    <property type="component" value="Unassembled WGS sequence"/>
</dbReference>
<evidence type="ECO:0000256" key="2">
    <source>
        <dbReference type="ARBA" id="ARBA00022448"/>
    </source>
</evidence>
<keyword evidence="2" id="KW-0813">Transport</keyword>
<gene>
    <name evidence="6" type="ORF">DPV87_06565</name>
</gene>
<dbReference type="PROSITE" id="PS50893">
    <property type="entry name" value="ABC_TRANSPORTER_2"/>
    <property type="match status" value="1"/>
</dbReference>
<evidence type="ECO:0000259" key="5">
    <source>
        <dbReference type="PROSITE" id="PS50893"/>
    </source>
</evidence>
<evidence type="ECO:0000256" key="3">
    <source>
        <dbReference type="ARBA" id="ARBA00022741"/>
    </source>
</evidence>
<accession>A0A369Z1N0</accession>
<dbReference type="GO" id="GO:0042626">
    <property type="term" value="F:ATPase-coupled transmembrane transporter activity"/>
    <property type="evidence" value="ECO:0007669"/>
    <property type="project" value="TreeGrafter"/>
</dbReference>
<comment type="caution">
    <text evidence="6">The sequence shown here is derived from an EMBL/GenBank/DDBJ whole genome shotgun (WGS) entry which is preliminary data.</text>
</comment>
<keyword evidence="4 6" id="KW-0067">ATP-binding</keyword>
<dbReference type="SUPFAM" id="SSF52540">
    <property type="entry name" value="P-loop containing nucleoside triphosphate hydrolases"/>
    <property type="match status" value="1"/>
</dbReference>
<dbReference type="InterPro" id="IPR003439">
    <property type="entry name" value="ABC_transporter-like_ATP-bd"/>
</dbReference>
<dbReference type="GO" id="GO:0016887">
    <property type="term" value="F:ATP hydrolysis activity"/>
    <property type="evidence" value="ECO:0007669"/>
    <property type="project" value="InterPro"/>
</dbReference>
<dbReference type="InterPro" id="IPR027417">
    <property type="entry name" value="P-loop_NTPase"/>
</dbReference>
<keyword evidence="3" id="KW-0547">Nucleotide-binding</keyword>
<dbReference type="GO" id="GO:0043190">
    <property type="term" value="C:ATP-binding cassette (ABC) transporter complex"/>
    <property type="evidence" value="ECO:0007669"/>
    <property type="project" value="TreeGrafter"/>
</dbReference>
<dbReference type="PANTHER" id="PTHR43553:SF24">
    <property type="entry name" value="ENERGY-COUPLING FACTOR TRANSPORTER ATP-BINDING PROTEIN ECFA1"/>
    <property type="match status" value="1"/>
</dbReference>
<proteinExistence type="inferred from homology"/>
<dbReference type="GO" id="GO:0005524">
    <property type="term" value="F:ATP binding"/>
    <property type="evidence" value="ECO:0007669"/>
    <property type="project" value="UniProtKB-KW"/>
</dbReference>
<feature type="domain" description="ABC transporter" evidence="5">
    <location>
        <begin position="4"/>
        <end position="212"/>
    </location>
</feature>
<dbReference type="Gene3D" id="3.40.50.300">
    <property type="entry name" value="P-loop containing nucleotide triphosphate hydrolases"/>
    <property type="match status" value="1"/>
</dbReference>